<dbReference type="InterPro" id="IPR010734">
    <property type="entry name" value="Copine_C"/>
</dbReference>
<dbReference type="Proteomes" id="UP000018320">
    <property type="component" value="Unassembled WGS sequence"/>
</dbReference>
<dbReference type="GO" id="GO:0005634">
    <property type="term" value="C:nucleus"/>
    <property type="evidence" value="ECO:0007669"/>
    <property type="project" value="TreeGrafter"/>
</dbReference>
<dbReference type="CDD" id="cd01459">
    <property type="entry name" value="vWA_copine_like"/>
    <property type="match status" value="1"/>
</dbReference>
<accession>V6T9V5</accession>
<dbReference type="AlphaFoldDB" id="V6T9V5"/>
<dbReference type="InterPro" id="IPR036465">
    <property type="entry name" value="vWFA_dom_sf"/>
</dbReference>
<dbReference type="VEuPathDB" id="GiardiaDB:GL50581_1547"/>
<feature type="domain" description="VWFA" evidence="1">
    <location>
        <begin position="39"/>
        <end position="252"/>
    </location>
</feature>
<dbReference type="Pfam" id="PF07002">
    <property type="entry name" value="Copine"/>
    <property type="match status" value="1"/>
</dbReference>
<dbReference type="PANTHER" id="PTHR45751:SF11">
    <property type="entry name" value="COPINE FAMILY PROTEIN 2"/>
    <property type="match status" value="1"/>
</dbReference>
<dbReference type="VEuPathDB" id="GiardiaDB:GL50803_0029490"/>
<dbReference type="SUPFAM" id="SSF53300">
    <property type="entry name" value="vWA-like"/>
    <property type="match status" value="1"/>
</dbReference>
<dbReference type="VEuPathDB" id="GiardiaDB:QR46_4509"/>
<dbReference type="PANTHER" id="PTHR45751">
    <property type="entry name" value="COPINE FAMILY PROTEIN 1"/>
    <property type="match status" value="1"/>
</dbReference>
<dbReference type="InterPro" id="IPR052079">
    <property type="entry name" value="E3_ligase/Copine_domain"/>
</dbReference>
<evidence type="ECO:0000259" key="1">
    <source>
        <dbReference type="PROSITE" id="PS50234"/>
    </source>
</evidence>
<comment type="caution">
    <text evidence="2">The sequence shown here is derived from an EMBL/GenBank/DDBJ whole genome shotgun (WGS) entry which is preliminary data.</text>
</comment>
<dbReference type="GO" id="GO:0016567">
    <property type="term" value="P:protein ubiquitination"/>
    <property type="evidence" value="ECO:0007669"/>
    <property type="project" value="TreeGrafter"/>
</dbReference>
<dbReference type="GO" id="GO:0004842">
    <property type="term" value="F:ubiquitin-protein transferase activity"/>
    <property type="evidence" value="ECO:0007669"/>
    <property type="project" value="TreeGrafter"/>
</dbReference>
<reference evidence="3" key="1">
    <citation type="submission" date="2012-02" db="EMBL/GenBank/DDBJ databases">
        <title>Genome sequencing of Giardia lamblia Genotypes A2 and B isolates (DH and GS) and comparative analysis with the genomes of Genotypes A1 and E (WB and Pig).</title>
        <authorList>
            <person name="Adam R."/>
            <person name="Dahlstrom E."/>
            <person name="Martens C."/>
            <person name="Bruno D."/>
            <person name="Barbian K."/>
            <person name="Porcella S.F."/>
            <person name="Nash T."/>
        </authorList>
    </citation>
    <scope>NUCLEOTIDE SEQUENCE</scope>
    <source>
        <strain evidence="3">DH</strain>
    </source>
</reference>
<proteinExistence type="predicted"/>
<evidence type="ECO:0000313" key="3">
    <source>
        <dbReference type="Proteomes" id="UP000018320"/>
    </source>
</evidence>
<name>V6T9V5_GIAIN</name>
<dbReference type="PROSITE" id="PS50234">
    <property type="entry name" value="VWFA"/>
    <property type="match status" value="1"/>
</dbReference>
<reference evidence="2 3" key="2">
    <citation type="journal article" date="2013" name="Genome Biol. Evol.">
        <title>Genome sequencing of Giardia lamblia genotypes A2 and B isolates (DH and GS) and comparative analysis with the genomes of genotypes A1 and E (WB and Pig).</title>
        <authorList>
            <person name="Adam R.D."/>
            <person name="Dahlstrom E.W."/>
            <person name="Martens C.A."/>
            <person name="Bruno D.P."/>
            <person name="Barbian K.D."/>
            <person name="Ricklefs S.M."/>
            <person name="Hernandez M.M."/>
            <person name="Narla N.P."/>
            <person name="Patel R.B."/>
            <person name="Porcella S.F."/>
            <person name="Nash T.E."/>
        </authorList>
    </citation>
    <scope>NUCLEOTIDE SEQUENCE [LARGE SCALE GENOMIC DNA]</scope>
    <source>
        <strain evidence="2 3">DH</strain>
    </source>
</reference>
<protein>
    <submittedName>
        <fullName evidence="2">Phospholipid-binding Copine Family Protein</fullName>
    </submittedName>
</protein>
<dbReference type="InterPro" id="IPR002035">
    <property type="entry name" value="VWF_A"/>
</dbReference>
<dbReference type="EMBL" id="AHGT01000078">
    <property type="protein sequence ID" value="ESU35544.1"/>
    <property type="molecule type" value="Genomic_DNA"/>
</dbReference>
<evidence type="ECO:0000313" key="2">
    <source>
        <dbReference type="EMBL" id="ESU35544.1"/>
    </source>
</evidence>
<organism evidence="2 3">
    <name type="scientific">Giardia intestinalis</name>
    <name type="common">Giardia lamblia</name>
    <dbReference type="NCBI Taxonomy" id="5741"/>
    <lineage>
        <taxon>Eukaryota</taxon>
        <taxon>Metamonada</taxon>
        <taxon>Diplomonadida</taxon>
        <taxon>Hexamitidae</taxon>
        <taxon>Giardiinae</taxon>
        <taxon>Giardia</taxon>
    </lineage>
</organism>
<dbReference type="Gene3D" id="3.40.50.410">
    <property type="entry name" value="von Willebrand factor, type A domain"/>
    <property type="match status" value="1"/>
</dbReference>
<dbReference type="VEuPathDB" id="GiardiaDB:DHA2_29490"/>
<gene>
    <name evidence="2" type="ORF">DHA2_29490</name>
</gene>
<sequence length="266" mass="30239">MKMGKAKLARDIKSLIKNYYKTYEELEAGLRKAGVESMQMVVGIDFSKSNEWTGEKSYRRALHDARGGETPYSKAMRIMSRVISRFDDDDIYPVYRFGCINTKDKSVLPLLYPDQEDPHFEGFDAVKKAYEHIAPQIEMSGPTTFAPMIRQAIEISRESNGQYMILVLLTDGDVSNMVEDMKALQEASNYPLSIVAVGLGDGPFDKMHIFDDDVRGRKFDNFQFVNFTEVEMKAGKCENPELVLATAMMQEIPSQFAFIKKLGYLN</sequence>
<dbReference type="SMART" id="SM00327">
    <property type="entry name" value="VWA"/>
    <property type="match status" value="1"/>
</dbReference>